<protein>
    <submittedName>
        <fullName evidence="4">Uncharacterized protein LOC100903294</fullName>
    </submittedName>
</protein>
<feature type="compositionally biased region" description="Polar residues" evidence="1">
    <location>
        <begin position="16"/>
        <end position="26"/>
    </location>
</feature>
<dbReference type="SUPFAM" id="SSF47616">
    <property type="entry name" value="GST C-terminal domain-like"/>
    <property type="match status" value="1"/>
</dbReference>
<dbReference type="Proteomes" id="UP000694867">
    <property type="component" value="Unplaced"/>
</dbReference>
<dbReference type="GO" id="GO:0005634">
    <property type="term" value="C:nucleus"/>
    <property type="evidence" value="ECO:0007669"/>
    <property type="project" value="TreeGrafter"/>
</dbReference>
<dbReference type="GO" id="GO:0017101">
    <property type="term" value="C:aminoacyl-tRNA synthetase multienzyme complex"/>
    <property type="evidence" value="ECO:0007669"/>
    <property type="project" value="InterPro"/>
</dbReference>
<dbReference type="GO" id="GO:0043517">
    <property type="term" value="P:positive regulation of DNA damage response, signal transduction by p53 class mediator"/>
    <property type="evidence" value="ECO:0007669"/>
    <property type="project" value="InterPro"/>
</dbReference>
<dbReference type="GO" id="GO:0005737">
    <property type="term" value="C:cytoplasm"/>
    <property type="evidence" value="ECO:0007669"/>
    <property type="project" value="TreeGrafter"/>
</dbReference>
<dbReference type="KEGG" id="goe:100903294"/>
<dbReference type="AlphaFoldDB" id="A0AAJ6QLT9"/>
<dbReference type="Pfam" id="PF21972">
    <property type="entry name" value="Arc1p_N_like"/>
    <property type="match status" value="1"/>
</dbReference>
<dbReference type="RefSeq" id="XP_003737007.1">
    <property type="nucleotide sequence ID" value="XM_003736959.1"/>
</dbReference>
<proteinExistence type="predicted"/>
<organism evidence="3 4">
    <name type="scientific">Galendromus occidentalis</name>
    <name type="common">western predatory mite</name>
    <dbReference type="NCBI Taxonomy" id="34638"/>
    <lineage>
        <taxon>Eukaryota</taxon>
        <taxon>Metazoa</taxon>
        <taxon>Ecdysozoa</taxon>
        <taxon>Arthropoda</taxon>
        <taxon>Chelicerata</taxon>
        <taxon>Arachnida</taxon>
        <taxon>Acari</taxon>
        <taxon>Parasitiformes</taxon>
        <taxon>Mesostigmata</taxon>
        <taxon>Gamasina</taxon>
        <taxon>Phytoseioidea</taxon>
        <taxon>Phytoseiidae</taxon>
        <taxon>Typhlodrominae</taxon>
        <taxon>Galendromus</taxon>
    </lineage>
</organism>
<accession>A0AAJ6QLT9</accession>
<name>A0AAJ6QLT9_9ACAR</name>
<dbReference type="Gene3D" id="1.20.1050.10">
    <property type="match status" value="1"/>
</dbReference>
<feature type="region of interest" description="Disordered" evidence="1">
    <location>
        <begin position="1"/>
        <end position="34"/>
    </location>
</feature>
<evidence type="ECO:0000259" key="2">
    <source>
        <dbReference type="Pfam" id="PF21972"/>
    </source>
</evidence>
<evidence type="ECO:0000313" key="4">
    <source>
        <dbReference type="RefSeq" id="XP_003737007.1"/>
    </source>
</evidence>
<dbReference type="GeneID" id="100903294"/>
<dbReference type="InterPro" id="IPR053836">
    <property type="entry name" value="Arc1-like_N"/>
</dbReference>
<dbReference type="PANTHER" id="PTHR44490:SF1">
    <property type="entry name" value="EUKARYOTIC TRANSLATION ELONGATION FACTOR 1 EPSILON-1"/>
    <property type="match status" value="1"/>
</dbReference>
<dbReference type="PANTHER" id="PTHR44490">
    <property type="entry name" value="EUKARYOTIC TRANSLATION ELONGATION FACTOR 1 EPSILON-1"/>
    <property type="match status" value="1"/>
</dbReference>
<dbReference type="InterPro" id="IPR042450">
    <property type="entry name" value="EEF1E1"/>
</dbReference>
<reference evidence="4" key="1">
    <citation type="submission" date="2025-08" db="UniProtKB">
        <authorList>
            <consortium name="RefSeq"/>
        </authorList>
    </citation>
    <scope>IDENTIFICATION</scope>
</reference>
<feature type="domain" description="Nuclear-export cofactor Arc1-like N-terminal" evidence="2">
    <location>
        <begin position="40"/>
        <end position="124"/>
    </location>
</feature>
<evidence type="ECO:0000256" key="1">
    <source>
        <dbReference type="SAM" id="MobiDB-lite"/>
    </source>
</evidence>
<gene>
    <name evidence="4" type="primary">LOC100903294</name>
</gene>
<keyword evidence="3" id="KW-1185">Reference proteome</keyword>
<sequence length="141" mass="15793">MTRSPKSRGKNEHPGSKSNPENGSHNASKKEDKRVEALEEAELCQWLEFAADVANRKNLTDDQLMIYLRFLDNALATRAFVTGPRSTTADTTLYAALRDVVSKLSFPDKERVPRVGRWFSHLQSLKGPKSAGVIFSLTPLY</sequence>
<dbReference type="InterPro" id="IPR036282">
    <property type="entry name" value="Glutathione-S-Trfase_C_sf"/>
</dbReference>
<evidence type="ECO:0000313" key="3">
    <source>
        <dbReference type="Proteomes" id="UP000694867"/>
    </source>
</evidence>